<dbReference type="SUPFAM" id="SSF49879">
    <property type="entry name" value="SMAD/FHA domain"/>
    <property type="match status" value="1"/>
</dbReference>
<dbReference type="InterPro" id="IPR008984">
    <property type="entry name" value="SMAD_FHA_dom_sf"/>
</dbReference>
<dbReference type="Pfam" id="PF13920">
    <property type="entry name" value="zf-C3HC4_3"/>
    <property type="match status" value="1"/>
</dbReference>
<feature type="domain" description="FHA" evidence="20">
    <location>
        <begin position="28"/>
        <end position="79"/>
    </location>
</feature>
<comment type="subcellular location">
    <subcellularLocation>
        <location evidence="2">Nucleus</location>
        <location evidence="2">PML body</location>
    </subcellularLocation>
</comment>
<evidence type="ECO:0000313" key="23">
    <source>
        <dbReference type="Proteomes" id="UP001164746"/>
    </source>
</evidence>
<dbReference type="InterPro" id="IPR017907">
    <property type="entry name" value="Znf_RING_CS"/>
</dbReference>
<evidence type="ECO:0000256" key="3">
    <source>
        <dbReference type="ARBA" id="ARBA00004906"/>
    </source>
</evidence>
<evidence type="ECO:0000256" key="9">
    <source>
        <dbReference type="ARBA" id="ARBA00022723"/>
    </source>
</evidence>
<comment type="similarity">
    <text evidence="4">Belongs to the CHFR family.</text>
</comment>
<evidence type="ECO:0000256" key="1">
    <source>
        <dbReference type="ARBA" id="ARBA00000900"/>
    </source>
</evidence>
<dbReference type="PANTHER" id="PTHR16079">
    <property type="entry name" value="UBIQUITIN LIGASE PROTEIN CHFR"/>
    <property type="match status" value="1"/>
</dbReference>
<comment type="catalytic activity">
    <reaction evidence="1">
        <text>S-ubiquitinyl-[E2 ubiquitin-conjugating enzyme]-L-cysteine + [acceptor protein]-L-lysine = [E2 ubiquitin-conjugating enzyme]-L-cysteine + N(6)-ubiquitinyl-[acceptor protein]-L-lysine.</text>
        <dbReference type="EC" id="2.3.2.27"/>
    </reaction>
</comment>
<dbReference type="PROSITE" id="PS00518">
    <property type="entry name" value="ZF_RING_1"/>
    <property type="match status" value="1"/>
</dbReference>
<keyword evidence="9" id="KW-0479">Metal-binding</keyword>
<evidence type="ECO:0000259" key="20">
    <source>
        <dbReference type="PROSITE" id="PS50006"/>
    </source>
</evidence>
<dbReference type="SUPFAM" id="SSF57850">
    <property type="entry name" value="RING/U-box"/>
    <property type="match status" value="1"/>
</dbReference>
<feature type="region of interest" description="Disordered" evidence="19">
    <location>
        <begin position="332"/>
        <end position="352"/>
    </location>
</feature>
<evidence type="ECO:0000256" key="14">
    <source>
        <dbReference type="ARBA" id="ARBA00023242"/>
    </source>
</evidence>
<dbReference type="SMART" id="SM00240">
    <property type="entry name" value="FHA"/>
    <property type="match status" value="1"/>
</dbReference>
<evidence type="ECO:0000256" key="2">
    <source>
        <dbReference type="ARBA" id="ARBA00004322"/>
    </source>
</evidence>
<evidence type="ECO:0000256" key="6">
    <source>
        <dbReference type="ARBA" id="ARBA00017908"/>
    </source>
</evidence>
<feature type="compositionally biased region" description="Polar residues" evidence="19">
    <location>
        <begin position="238"/>
        <end position="249"/>
    </location>
</feature>
<evidence type="ECO:0000256" key="4">
    <source>
        <dbReference type="ARBA" id="ARBA00005797"/>
    </source>
</evidence>
<evidence type="ECO:0000256" key="17">
    <source>
        <dbReference type="ARBA" id="ARBA00031332"/>
    </source>
</evidence>
<reference evidence="22" key="1">
    <citation type="submission" date="2022-11" db="EMBL/GenBank/DDBJ databases">
        <title>Centuries of genome instability and evolution in soft-shell clam transmissible cancer (bioRxiv).</title>
        <authorList>
            <person name="Hart S.F.M."/>
            <person name="Yonemitsu M.A."/>
            <person name="Giersch R.M."/>
            <person name="Beal B.F."/>
            <person name="Arriagada G."/>
            <person name="Davis B.W."/>
            <person name="Ostrander E.A."/>
            <person name="Goff S.P."/>
            <person name="Metzger M.J."/>
        </authorList>
    </citation>
    <scope>NUCLEOTIDE SEQUENCE</scope>
    <source>
        <strain evidence="22">MELC-2E11</strain>
        <tissue evidence="22">Siphon/mantle</tissue>
    </source>
</reference>
<sequence length="541" mass="60858">MDDDDNWCQLVSLTDFESEPYVSKEKMFRIGRSLDNDISLPENKLVSGHHCYIERDESIGKVILHDTSTNGTLLNMVHKLTKGKSKELAHGDEIYLVYKKDNMDLNVGYMYQDMAELRRAEISEESTQEYNAPDLLDATLEDSDCNHLSTEKINKKRSLDYENDIEESSKRWKPEKHGKDEKKPSDLLSKPSAFGDHDTKLVEKDASKTVTSLATPRTIATTSGTTTAAIEQLAATTTVSSAAEGSQAATPRGGPSKAGTVEAPVKDDIEENLLCIICQEIMQDCISLQPCLHSYCAGCYSDWMARSQECPSCRKKVERINKNHILYPKTIVPNDSSEYSDSDEDDGEQRSVSPAFIGHLPPPVFPPQQPVLFGFGTPLFGVNRAFKTVCRQCPEYKDPDEKTGILGGIKNEMNFGKKCLHGLILENQVESDIFKEYLEVKGLSVRDVVQECCQKLDAGVFTVPAQGTHRFTADMPVCYACGLNNFRQLAFQYRKAISKEDLPEAYRNRQDCYWGSKCRTQKNKPHHAKNFNHVCDQIRQF</sequence>
<dbReference type="EMBL" id="CP111015">
    <property type="protein sequence ID" value="WAR03521.1"/>
    <property type="molecule type" value="Genomic_DNA"/>
</dbReference>
<dbReference type="EC" id="2.3.2.27" evidence="5"/>
<name>A0ABY7E8P0_MYAAR</name>
<evidence type="ECO:0000256" key="7">
    <source>
        <dbReference type="ARBA" id="ARBA00022618"/>
    </source>
</evidence>
<dbReference type="Proteomes" id="UP001164746">
    <property type="component" value="Chromosome 4"/>
</dbReference>
<keyword evidence="11" id="KW-0498">Mitosis</keyword>
<evidence type="ECO:0000256" key="11">
    <source>
        <dbReference type="ARBA" id="ARBA00022776"/>
    </source>
</evidence>
<dbReference type="InterPro" id="IPR013083">
    <property type="entry name" value="Znf_RING/FYVE/PHD"/>
</dbReference>
<evidence type="ECO:0000256" key="5">
    <source>
        <dbReference type="ARBA" id="ARBA00012483"/>
    </source>
</evidence>
<evidence type="ECO:0000256" key="15">
    <source>
        <dbReference type="ARBA" id="ARBA00023306"/>
    </source>
</evidence>
<keyword evidence="8" id="KW-0808">Transferase</keyword>
<evidence type="ECO:0000256" key="16">
    <source>
        <dbReference type="ARBA" id="ARBA00029800"/>
    </source>
</evidence>
<organism evidence="22 23">
    <name type="scientific">Mya arenaria</name>
    <name type="common">Soft-shell clam</name>
    <dbReference type="NCBI Taxonomy" id="6604"/>
    <lineage>
        <taxon>Eukaryota</taxon>
        <taxon>Metazoa</taxon>
        <taxon>Spiralia</taxon>
        <taxon>Lophotrochozoa</taxon>
        <taxon>Mollusca</taxon>
        <taxon>Bivalvia</taxon>
        <taxon>Autobranchia</taxon>
        <taxon>Heteroconchia</taxon>
        <taxon>Euheterodonta</taxon>
        <taxon>Imparidentia</taxon>
        <taxon>Neoheterodontei</taxon>
        <taxon>Myida</taxon>
        <taxon>Myoidea</taxon>
        <taxon>Myidae</taxon>
        <taxon>Mya</taxon>
    </lineage>
</organism>
<dbReference type="CDD" id="cd16503">
    <property type="entry name" value="RING-HC_CHFR"/>
    <property type="match status" value="1"/>
</dbReference>
<accession>A0ABY7E8P0</accession>
<dbReference type="InterPro" id="IPR000253">
    <property type="entry name" value="FHA_dom"/>
</dbReference>
<dbReference type="Gene3D" id="3.30.40.10">
    <property type="entry name" value="Zinc/RING finger domain, C3HC4 (zinc finger)"/>
    <property type="match status" value="1"/>
</dbReference>
<dbReference type="PANTHER" id="PTHR16079:SF4">
    <property type="entry name" value="E3 UBIQUITIN-PROTEIN LIGASE CHFR"/>
    <property type="match status" value="1"/>
</dbReference>
<dbReference type="Gene3D" id="2.60.200.20">
    <property type="match status" value="1"/>
</dbReference>
<keyword evidence="7" id="KW-0132">Cell division</keyword>
<keyword evidence="10 18" id="KW-0863">Zinc-finger</keyword>
<keyword evidence="23" id="KW-1185">Reference proteome</keyword>
<protein>
    <recommendedName>
        <fullName evidence="6">E3 ubiquitin-protein ligase CHFR</fullName>
        <ecNumber evidence="5">2.3.2.27</ecNumber>
    </recommendedName>
    <alternativeName>
        <fullName evidence="17">Checkpoint with forkhead and RING finger domains protein</fullName>
    </alternativeName>
    <alternativeName>
        <fullName evidence="16">RING-type E3 ubiquitin transferase CHFR</fullName>
    </alternativeName>
</protein>
<evidence type="ECO:0000256" key="10">
    <source>
        <dbReference type="ARBA" id="ARBA00022771"/>
    </source>
</evidence>
<keyword evidence="15" id="KW-0131">Cell cycle</keyword>
<dbReference type="InterPro" id="IPR040909">
    <property type="entry name" value="CHFR_Znf-CRD"/>
</dbReference>
<dbReference type="InterPro" id="IPR001841">
    <property type="entry name" value="Znf_RING"/>
</dbReference>
<evidence type="ECO:0000256" key="12">
    <source>
        <dbReference type="ARBA" id="ARBA00022786"/>
    </source>
</evidence>
<evidence type="ECO:0000259" key="21">
    <source>
        <dbReference type="PROSITE" id="PS50089"/>
    </source>
</evidence>
<feature type="compositionally biased region" description="Basic and acidic residues" evidence="19">
    <location>
        <begin position="167"/>
        <end position="185"/>
    </location>
</feature>
<dbReference type="PROSITE" id="PS50006">
    <property type="entry name" value="FHA_DOMAIN"/>
    <property type="match status" value="1"/>
</dbReference>
<feature type="region of interest" description="Disordered" evidence="19">
    <location>
        <begin position="238"/>
        <end position="262"/>
    </location>
</feature>
<dbReference type="PROSITE" id="PS50089">
    <property type="entry name" value="ZF_RING_2"/>
    <property type="match status" value="1"/>
</dbReference>
<keyword evidence="12" id="KW-0833">Ubl conjugation pathway</keyword>
<comment type="pathway">
    <text evidence="3">Protein modification; protein ubiquitination.</text>
</comment>
<evidence type="ECO:0000256" key="18">
    <source>
        <dbReference type="PROSITE-ProRule" id="PRU00175"/>
    </source>
</evidence>
<evidence type="ECO:0000256" key="8">
    <source>
        <dbReference type="ARBA" id="ARBA00022679"/>
    </source>
</evidence>
<dbReference type="Pfam" id="PF00498">
    <property type="entry name" value="FHA"/>
    <property type="match status" value="1"/>
</dbReference>
<feature type="domain" description="RING-type" evidence="21">
    <location>
        <begin position="275"/>
        <end position="314"/>
    </location>
</feature>
<evidence type="ECO:0000256" key="19">
    <source>
        <dbReference type="SAM" id="MobiDB-lite"/>
    </source>
</evidence>
<dbReference type="SMART" id="SM00184">
    <property type="entry name" value="RING"/>
    <property type="match status" value="1"/>
</dbReference>
<proteinExistence type="inferred from homology"/>
<dbReference type="InterPro" id="IPR052256">
    <property type="entry name" value="E3_ubiquitin-ligase_CHFR"/>
</dbReference>
<keyword evidence="13" id="KW-0862">Zinc</keyword>
<dbReference type="Pfam" id="PF17979">
    <property type="entry name" value="zf-CRD"/>
    <property type="match status" value="1"/>
</dbReference>
<gene>
    <name evidence="22" type="ORF">MAR_010079</name>
</gene>
<feature type="compositionally biased region" description="Acidic residues" evidence="19">
    <location>
        <begin position="338"/>
        <end position="347"/>
    </location>
</feature>
<feature type="region of interest" description="Disordered" evidence="19">
    <location>
        <begin position="163"/>
        <end position="201"/>
    </location>
</feature>
<evidence type="ECO:0000313" key="22">
    <source>
        <dbReference type="EMBL" id="WAR03521.1"/>
    </source>
</evidence>
<keyword evidence="14" id="KW-0539">Nucleus</keyword>
<evidence type="ECO:0000256" key="13">
    <source>
        <dbReference type="ARBA" id="ARBA00022833"/>
    </source>
</evidence>